<keyword evidence="2" id="KW-0689">Ribosomal protein</keyword>
<dbReference type="STRING" id="37546.A0A1B0GED9"/>
<dbReference type="Gene3D" id="2.40.10.190">
    <property type="entry name" value="translation elongation factor selb, chain A, domain 4"/>
    <property type="match status" value="1"/>
</dbReference>
<dbReference type="Pfam" id="PF01247">
    <property type="entry name" value="Ribosomal_L35Ae"/>
    <property type="match status" value="1"/>
</dbReference>
<evidence type="ECO:0000256" key="3">
    <source>
        <dbReference type="ARBA" id="ARBA00023274"/>
    </source>
</evidence>
<dbReference type="InterPro" id="IPR018266">
    <property type="entry name" value="Ribosomal_eL33_CS"/>
</dbReference>
<dbReference type="AlphaFoldDB" id="A0A1B0GED9"/>
<dbReference type="InterPro" id="IPR001780">
    <property type="entry name" value="Ribosomal_eL33"/>
</dbReference>
<dbReference type="VEuPathDB" id="VectorBase:GMOY011663"/>
<evidence type="ECO:0000313" key="6">
    <source>
        <dbReference type="EnsemblMetazoa" id="GMOY011663-PA"/>
    </source>
</evidence>
<dbReference type="EMBL" id="CCAG010012191">
    <property type="status" value="NOT_ANNOTATED_CDS"/>
    <property type="molecule type" value="Genomic_DNA"/>
</dbReference>
<evidence type="ECO:0000256" key="5">
    <source>
        <dbReference type="ARBA" id="ARBA00035530"/>
    </source>
</evidence>
<dbReference type="PANTHER" id="PTHR10902">
    <property type="entry name" value="60S RIBOSOMAL PROTEIN L35A"/>
    <property type="match status" value="1"/>
</dbReference>
<organism evidence="6 7">
    <name type="scientific">Glossina morsitans morsitans</name>
    <name type="common">Savannah tsetse fly</name>
    <dbReference type="NCBI Taxonomy" id="37546"/>
    <lineage>
        <taxon>Eukaryota</taxon>
        <taxon>Metazoa</taxon>
        <taxon>Ecdysozoa</taxon>
        <taxon>Arthropoda</taxon>
        <taxon>Hexapoda</taxon>
        <taxon>Insecta</taxon>
        <taxon>Pterygota</taxon>
        <taxon>Neoptera</taxon>
        <taxon>Endopterygota</taxon>
        <taxon>Diptera</taxon>
        <taxon>Brachycera</taxon>
        <taxon>Muscomorpha</taxon>
        <taxon>Hippoboscoidea</taxon>
        <taxon>Glossinidae</taxon>
        <taxon>Glossina</taxon>
    </lineage>
</organism>
<proteinExistence type="inferred from homology"/>
<keyword evidence="3" id="KW-0687">Ribonucleoprotein</keyword>
<dbReference type="GO" id="GO:0005840">
    <property type="term" value="C:ribosome"/>
    <property type="evidence" value="ECO:0007669"/>
    <property type="project" value="UniProtKB-KW"/>
</dbReference>
<dbReference type="EnsemblMetazoa" id="GMOY011663-RA">
    <property type="protein sequence ID" value="GMOY011663-PA"/>
    <property type="gene ID" value="GMOY011663"/>
</dbReference>
<accession>A0A1B0GED9</accession>
<dbReference type="HAMAP" id="MF_00573">
    <property type="entry name" value="Ribosomal_eL33"/>
    <property type="match status" value="1"/>
</dbReference>
<evidence type="ECO:0000256" key="4">
    <source>
        <dbReference type="ARBA" id="ARBA00035228"/>
    </source>
</evidence>
<dbReference type="PROSITE" id="PS01105">
    <property type="entry name" value="RIBOSOMAL_L35AE"/>
    <property type="match status" value="1"/>
</dbReference>
<dbReference type="SUPFAM" id="SSF50447">
    <property type="entry name" value="Translation proteins"/>
    <property type="match status" value="1"/>
</dbReference>
<dbReference type="PhylomeDB" id="A0A1B0GED9"/>
<evidence type="ECO:0000313" key="7">
    <source>
        <dbReference type="Proteomes" id="UP000092444"/>
    </source>
</evidence>
<name>A0A1B0GED9_GLOMM</name>
<evidence type="ECO:0000256" key="1">
    <source>
        <dbReference type="ARBA" id="ARBA00009269"/>
    </source>
</evidence>
<dbReference type="FunFam" id="2.40.10.190:FF:000001">
    <property type="entry name" value="60S ribosomal protein L35a"/>
    <property type="match status" value="1"/>
</dbReference>
<dbReference type="GO" id="GO:0006412">
    <property type="term" value="P:translation"/>
    <property type="evidence" value="ECO:0007669"/>
    <property type="project" value="InterPro"/>
</dbReference>
<reference evidence="6" key="1">
    <citation type="submission" date="2020-05" db="UniProtKB">
        <authorList>
            <consortium name="EnsemblMetazoa"/>
        </authorList>
    </citation>
    <scope>IDENTIFICATION</scope>
    <source>
        <strain evidence="6">Yale</strain>
    </source>
</reference>
<dbReference type="Proteomes" id="UP000092444">
    <property type="component" value="Unassembled WGS sequence"/>
</dbReference>
<keyword evidence="7" id="KW-1185">Reference proteome</keyword>
<dbReference type="GO" id="GO:0003735">
    <property type="term" value="F:structural constituent of ribosome"/>
    <property type="evidence" value="ECO:0007669"/>
    <property type="project" value="InterPro"/>
</dbReference>
<protein>
    <recommendedName>
        <fullName evidence="4">Large ribosomal subunit protein eL33</fullName>
    </recommendedName>
    <alternativeName>
        <fullName evidence="5">60S ribosomal protein L35a</fullName>
    </alternativeName>
</protein>
<dbReference type="GO" id="GO:1990904">
    <property type="term" value="C:ribonucleoprotein complex"/>
    <property type="evidence" value="ECO:0007669"/>
    <property type="project" value="UniProtKB-KW"/>
</dbReference>
<dbReference type="InterPro" id="IPR038661">
    <property type="entry name" value="Ribosomal_eL33_sf"/>
</dbReference>
<evidence type="ECO:0000256" key="2">
    <source>
        <dbReference type="ARBA" id="ARBA00022980"/>
    </source>
</evidence>
<dbReference type="InterPro" id="IPR009000">
    <property type="entry name" value="Transl_B-barrel_sf"/>
</dbReference>
<comment type="similarity">
    <text evidence="1">Belongs to the eukaryotic ribosomal protein eL33 family.</text>
</comment>
<sequence length="206" mass="23236">MFEYSSKGRLGYGAFAVGYGRRHQIEAVEDFSEMDCGEVVAVLRMQGNINMADTQTTPAAIPTAKATKVSKTPKAAKPAKIEKATDVKSTAKYKRHGRLFAKAVFTGYKRGLRNQHETQAILKVEGCRRKEHGTFYVGKRCVYVYKAETKKCVPQHPERKTRIRAVWGKVTRLHGNSGAVRARFRRNLPGHAMGHRVRIMLYPSRL</sequence>